<evidence type="ECO:0000256" key="1">
    <source>
        <dbReference type="ARBA" id="ARBA00022581"/>
    </source>
</evidence>
<organism evidence="3 4">
    <name type="scientific">Edaphochlamys debaryana</name>
    <dbReference type="NCBI Taxonomy" id="47281"/>
    <lineage>
        <taxon>Eukaryota</taxon>
        <taxon>Viridiplantae</taxon>
        <taxon>Chlorophyta</taxon>
        <taxon>core chlorophytes</taxon>
        <taxon>Chlorophyceae</taxon>
        <taxon>CS clade</taxon>
        <taxon>Chlamydomonadales</taxon>
        <taxon>Chlamydomonadales incertae sedis</taxon>
        <taxon>Edaphochlamys</taxon>
    </lineage>
</organism>
<keyword evidence="4" id="KW-1185">Reference proteome</keyword>
<feature type="compositionally biased region" description="Acidic residues" evidence="2">
    <location>
        <begin position="952"/>
        <end position="961"/>
    </location>
</feature>
<name>A0A836C1W6_9CHLO</name>
<feature type="compositionally biased region" description="Low complexity" evidence="2">
    <location>
        <begin position="736"/>
        <end position="761"/>
    </location>
</feature>
<reference evidence="3" key="1">
    <citation type="journal article" date="2020" name="bioRxiv">
        <title>Comparative genomics of Chlamydomonas.</title>
        <authorList>
            <person name="Craig R.J."/>
            <person name="Hasan A.R."/>
            <person name="Ness R.W."/>
            <person name="Keightley P.D."/>
        </authorList>
    </citation>
    <scope>NUCLEOTIDE SEQUENCE</scope>
    <source>
        <strain evidence="3">CCAP 11/70</strain>
    </source>
</reference>
<dbReference type="PANTHER" id="PTHR13037">
    <property type="entry name" value="FORMIN"/>
    <property type="match status" value="1"/>
</dbReference>
<feature type="compositionally biased region" description="Low complexity" evidence="2">
    <location>
        <begin position="386"/>
        <end position="408"/>
    </location>
</feature>
<comment type="caution">
    <text evidence="3">The sequence shown here is derived from an EMBL/GenBank/DDBJ whole genome shotgun (WGS) entry which is preliminary data.</text>
</comment>
<feature type="compositionally biased region" description="Low complexity" evidence="2">
    <location>
        <begin position="831"/>
        <end position="848"/>
    </location>
</feature>
<feature type="compositionally biased region" description="Low complexity" evidence="2">
    <location>
        <begin position="710"/>
        <end position="719"/>
    </location>
</feature>
<dbReference type="EMBL" id="JAEHOE010000021">
    <property type="protein sequence ID" value="KAG2495954.1"/>
    <property type="molecule type" value="Genomic_DNA"/>
</dbReference>
<feature type="compositionally biased region" description="Low complexity" evidence="2">
    <location>
        <begin position="1049"/>
        <end position="1062"/>
    </location>
</feature>
<dbReference type="PANTHER" id="PTHR13037:SF24">
    <property type="entry name" value="POLYCOMB PROTEIN PCL-RELATED"/>
    <property type="match status" value="1"/>
</dbReference>
<feature type="region of interest" description="Disordered" evidence="2">
    <location>
        <begin position="386"/>
        <end position="503"/>
    </location>
</feature>
<evidence type="ECO:0000313" key="4">
    <source>
        <dbReference type="Proteomes" id="UP000612055"/>
    </source>
</evidence>
<feature type="region of interest" description="Disordered" evidence="2">
    <location>
        <begin position="1163"/>
        <end position="1240"/>
    </location>
</feature>
<evidence type="ECO:0000313" key="3">
    <source>
        <dbReference type="EMBL" id="KAG2495954.1"/>
    </source>
</evidence>
<feature type="compositionally biased region" description="Low complexity" evidence="2">
    <location>
        <begin position="325"/>
        <end position="342"/>
    </location>
</feature>
<evidence type="ECO:0000256" key="2">
    <source>
        <dbReference type="SAM" id="MobiDB-lite"/>
    </source>
</evidence>
<feature type="compositionally biased region" description="Pro residues" evidence="2">
    <location>
        <begin position="286"/>
        <end position="295"/>
    </location>
</feature>
<feature type="compositionally biased region" description="Pro residues" evidence="2">
    <location>
        <begin position="635"/>
        <end position="649"/>
    </location>
</feature>
<proteinExistence type="predicted"/>
<sequence>MDAKGKKKRSELELLLGNGDSAAPGPFSPKGTLVSPSVPEAVAETDEQLARRLHEELNGMRPSRRGSRAVAVPDDQPASPVTRGGISPLPRAKGDAPKPGVGSSHGVRAPSTGTHPLPTATEAPEEAGSRPGGSGGDGSGAVSGGAAGGGGKADGAGSSGAEGAKRKRNAVPARELHLLLTQASASAARQQPDSALSPNRVRGPSAPPPSMAAHSARPEVAAPSSSHPPPTSAEVPPPGPLPLRESDVGRGPSAGGAPITTTGSSGSAPAAPLPSPSVVAAAHPPASAPPPPPPLLKLKKQYIQQAAAAAAAAAGEAKDRGSTGGATPSSAAAGPGPAVTTTASGVTANCTLTAAHTSLLSGASAEGCSAPVCTAAAAVALPSAAGPGPGTAASGPEPSASVAQAPTGPHGPAPGPSGGPAGPGGSLGGCSSTDETEADHDCAAAVAGAGAGTGGPSATSPKPTGSAGGHGTGAAADGALPYPDPGTGPGEGRPRGPAPLKVPKLPMIRAGRGWYRGRLLRESPDGHRVLVEVPGAPGGPEESAPKWMPAVSDTIWRGSVKGKDWKYLGDGAWEPKPGAFKRGKAGSSCNGLPLPLPAWAVVEGVEPTPAVLPSRTRREREERSSEDADEEAEPQPEPQPEPKPRPAPALKPSKASGGREKRHARRPSPGTAAKDAPVPKHEESEEELGPAPVPVPAPVPAPAPAPAPASVPAEEAPVADIKSEADPSSAAASLGPDPEAVVAAPPAAPCPEQEPAADPVAEVAAVDADAAALMSTEAMELDPIGPETAAEAPAAVEAPATGLPSAVLDAATTAAAEPADVEMADTSRRTSCAGGADVSGAAADASAAAEEEDPIWIPGMPYPRTHAPRRAQPRRRRLRSPLDGMALQHHGSKGLVSGDESGGEAEAGASSDAEGRRGSGDGTGTGVFLGGRRRAAARAAAVAAAAARAEAEAEAEEEEEIALGRRPPRKDRNGHPVAAGAAAAGKRNGANKDAAAGQPAAGRQRYGSSKYDNSYLYGDSSGILDEACGGAEAAVNGGGGGNGTGNGNGAKARAGASSRGGASQPVSEAVGGGSPPVQWDAGQWPTAQAAGVAPAPGSAGAAPVQPRHRRKGLPARARLDGEGDAWCCPEEDILYDPYGGGLWARVNGTLRLVYFPRAVRPANAAGAGEGGEAGAKPKSGRGAYYAQQREREPNPYALPYHRRSAGSYPSSCRDRDRDLDSDRPAKRRRGAYDDDMGASPDDFEYDLDMAIDPEAAGDDGADADYTPPAGSRRCSAPGNMGLGNGRGAYGASYGVYGNAVGGGKRHIVVSYGWASGEEGGGGGCGGGSIAAFAGLLEAALGREESTDLDAARRAEPASAPAADPAATAVGLPAAPEAAVGAAVASHVALSDSSGSDRAPSGEGPEDPRLPPGSSRSGTAGGDCRTLAAECPLLAAAAAEGASALAALAAGAPGPGAGLLSGAGGSSPLPLGAGGLGGPGTPTRARRTGRPPSVALGSGAPMPKLPALSTHASLRMQGSGGGASAASAAAAAAVSAAVSAALAGAGGDPAAAAAALFAPGGGADTLPLLAGATAGTCAQPHPLAALHHDLTHRAGAAASLDVKLECGSAAGGFNLWHGAATPGSAAAGGGGSCDLPPPSSGLPVLADMGICAMDTSGSPIAAPAPPARSPFTAAAAVAGPIRSSPPAPGLSLALGLGAARSGSGGPLTASGRSCAVMEAIGSLLAEAQPAMQQLAIRAQCELDTLGLQVAAAALAEAQQEQALAALAAAAGHQPLSPGAGGRRRNGAVQQRSGSPPVPPYGAGMPYKPHCSTAGTALAALCGANSCSESLLAVLPSAEVVADLFAVRTPVGSNAQQDLADLVAGPAALPFFR</sequence>
<feature type="region of interest" description="Disordered" evidence="2">
    <location>
        <begin position="1046"/>
        <end position="1116"/>
    </location>
</feature>
<feature type="compositionally biased region" description="Low complexity" evidence="2">
    <location>
        <begin position="211"/>
        <end position="225"/>
    </location>
</feature>
<feature type="region of interest" description="Disordered" evidence="2">
    <location>
        <begin position="817"/>
        <end position="927"/>
    </location>
</feature>
<feature type="compositionally biased region" description="Gly residues" evidence="2">
    <location>
        <begin position="130"/>
        <end position="160"/>
    </location>
</feature>
<feature type="region of interest" description="Disordered" evidence="2">
    <location>
        <begin position="610"/>
        <end position="761"/>
    </location>
</feature>
<feature type="compositionally biased region" description="Low complexity" evidence="2">
    <location>
        <begin position="978"/>
        <end position="1005"/>
    </location>
</feature>
<protein>
    <submittedName>
        <fullName evidence="3">Uncharacterized protein</fullName>
    </submittedName>
</protein>
<feature type="region of interest" description="Disordered" evidence="2">
    <location>
        <begin position="1"/>
        <end position="342"/>
    </location>
</feature>
<dbReference type="Proteomes" id="UP000612055">
    <property type="component" value="Unassembled WGS sequence"/>
</dbReference>
<feature type="region of interest" description="Disordered" evidence="2">
    <location>
        <begin position="1773"/>
        <end position="1799"/>
    </location>
</feature>
<feature type="compositionally biased region" description="Low complexity" evidence="2">
    <location>
        <begin position="255"/>
        <end position="285"/>
    </location>
</feature>
<feature type="compositionally biased region" description="Basic and acidic residues" evidence="2">
    <location>
        <begin position="1212"/>
        <end position="1224"/>
    </location>
</feature>
<feature type="region of interest" description="Disordered" evidence="2">
    <location>
        <begin position="1390"/>
        <end position="1421"/>
    </location>
</feature>
<feature type="compositionally biased region" description="Basic and acidic residues" evidence="2">
    <location>
        <begin position="48"/>
        <end position="58"/>
    </location>
</feature>
<gene>
    <name evidence="3" type="ORF">HYH03_005884</name>
</gene>
<dbReference type="OrthoDB" id="568479at2759"/>
<feature type="compositionally biased region" description="Basic residues" evidence="2">
    <location>
        <begin position="866"/>
        <end position="879"/>
    </location>
</feature>
<feature type="compositionally biased region" description="Polar residues" evidence="2">
    <location>
        <begin position="181"/>
        <end position="197"/>
    </location>
</feature>
<feature type="region of interest" description="Disordered" evidence="2">
    <location>
        <begin position="1469"/>
        <end position="1501"/>
    </location>
</feature>
<feature type="compositionally biased region" description="Low complexity" evidence="2">
    <location>
        <begin position="1087"/>
        <end position="1105"/>
    </location>
</feature>
<feature type="compositionally biased region" description="Pro residues" evidence="2">
    <location>
        <begin position="691"/>
        <end position="709"/>
    </location>
</feature>
<feature type="region of interest" description="Disordered" evidence="2">
    <location>
        <begin position="951"/>
        <end position="1009"/>
    </location>
</feature>
<feature type="compositionally biased region" description="Gly residues" evidence="2">
    <location>
        <begin position="418"/>
        <end position="428"/>
    </location>
</feature>
<feature type="compositionally biased region" description="Pro residues" evidence="2">
    <location>
        <begin position="226"/>
        <end position="241"/>
    </location>
</feature>
<feature type="compositionally biased region" description="Low complexity" evidence="2">
    <location>
        <begin position="301"/>
        <end position="315"/>
    </location>
</feature>
<keyword evidence="1" id="KW-0945">Host-virus interaction</keyword>
<feature type="compositionally biased region" description="Basic and acidic residues" evidence="2">
    <location>
        <begin position="616"/>
        <end position="626"/>
    </location>
</feature>
<accession>A0A836C1W6</accession>